<name>A0AAD6V4Y2_9AGAR</name>
<evidence type="ECO:0008006" key="4">
    <source>
        <dbReference type="Google" id="ProtNLM"/>
    </source>
</evidence>
<evidence type="ECO:0000313" key="3">
    <source>
        <dbReference type="Proteomes" id="UP001219525"/>
    </source>
</evidence>
<dbReference type="Proteomes" id="UP001219525">
    <property type="component" value="Unassembled WGS sequence"/>
</dbReference>
<accession>A0AAD6V4Y2</accession>
<reference evidence="2" key="1">
    <citation type="submission" date="2023-03" db="EMBL/GenBank/DDBJ databases">
        <title>Massive genome expansion in bonnet fungi (Mycena s.s.) driven by repeated elements and novel gene families across ecological guilds.</title>
        <authorList>
            <consortium name="Lawrence Berkeley National Laboratory"/>
            <person name="Harder C.B."/>
            <person name="Miyauchi S."/>
            <person name="Viragh M."/>
            <person name="Kuo A."/>
            <person name="Thoen E."/>
            <person name="Andreopoulos B."/>
            <person name="Lu D."/>
            <person name="Skrede I."/>
            <person name="Drula E."/>
            <person name="Henrissat B."/>
            <person name="Morin E."/>
            <person name="Kohler A."/>
            <person name="Barry K."/>
            <person name="LaButti K."/>
            <person name="Morin E."/>
            <person name="Salamov A."/>
            <person name="Lipzen A."/>
            <person name="Mereny Z."/>
            <person name="Hegedus B."/>
            <person name="Baldrian P."/>
            <person name="Stursova M."/>
            <person name="Weitz H."/>
            <person name="Taylor A."/>
            <person name="Grigoriev I.V."/>
            <person name="Nagy L.G."/>
            <person name="Martin F."/>
            <person name="Kauserud H."/>
        </authorList>
    </citation>
    <scope>NUCLEOTIDE SEQUENCE</scope>
    <source>
        <strain evidence="2">9144</strain>
    </source>
</reference>
<feature type="signal peptide" evidence="1">
    <location>
        <begin position="1"/>
        <end position="21"/>
    </location>
</feature>
<dbReference type="AlphaFoldDB" id="A0AAD6V4Y2"/>
<feature type="chain" id="PRO_5042263255" description="Secreted protein" evidence="1">
    <location>
        <begin position="22"/>
        <end position="140"/>
    </location>
</feature>
<protein>
    <recommendedName>
        <fullName evidence="4">Secreted protein</fullName>
    </recommendedName>
</protein>
<comment type="caution">
    <text evidence="2">The sequence shown here is derived from an EMBL/GenBank/DDBJ whole genome shotgun (WGS) entry which is preliminary data.</text>
</comment>
<keyword evidence="3" id="KW-1185">Reference proteome</keyword>
<evidence type="ECO:0000313" key="2">
    <source>
        <dbReference type="EMBL" id="KAJ7202395.1"/>
    </source>
</evidence>
<organism evidence="2 3">
    <name type="scientific">Mycena pura</name>
    <dbReference type="NCBI Taxonomy" id="153505"/>
    <lineage>
        <taxon>Eukaryota</taxon>
        <taxon>Fungi</taxon>
        <taxon>Dikarya</taxon>
        <taxon>Basidiomycota</taxon>
        <taxon>Agaricomycotina</taxon>
        <taxon>Agaricomycetes</taxon>
        <taxon>Agaricomycetidae</taxon>
        <taxon>Agaricales</taxon>
        <taxon>Marasmiineae</taxon>
        <taxon>Mycenaceae</taxon>
        <taxon>Mycena</taxon>
    </lineage>
</organism>
<keyword evidence="1" id="KW-0732">Signal</keyword>
<dbReference type="EMBL" id="JARJCW010000055">
    <property type="protein sequence ID" value="KAJ7202395.1"/>
    <property type="molecule type" value="Genomic_DNA"/>
</dbReference>
<gene>
    <name evidence="2" type="ORF">GGX14DRAFT_399560</name>
</gene>
<proteinExistence type="predicted"/>
<sequence>MSGLTAKLLAILAGQFVGTLLHGPPSFIHCGKHSYCHAVICENSRAVLNHRQRPALQYAQELRTSDILHWDNCSTVRLDTAAQFTRKLQRSSPGNCSAVRPETAAQFARKLQRSSPWNCTGGLRLLFGTAVQVSVMSSTA</sequence>
<evidence type="ECO:0000256" key="1">
    <source>
        <dbReference type="SAM" id="SignalP"/>
    </source>
</evidence>